<dbReference type="CDD" id="cd07182">
    <property type="entry name" value="RNase_HII_bacteria_HII_like"/>
    <property type="match status" value="1"/>
</dbReference>
<keyword evidence="10 14" id="KW-0479">Metal-binding</keyword>
<dbReference type="GO" id="GO:0030145">
    <property type="term" value="F:manganese ion binding"/>
    <property type="evidence" value="ECO:0007669"/>
    <property type="project" value="UniProtKB-UniRule"/>
</dbReference>
<evidence type="ECO:0000256" key="11">
    <source>
        <dbReference type="ARBA" id="ARBA00022759"/>
    </source>
</evidence>
<evidence type="ECO:0000256" key="14">
    <source>
        <dbReference type="HAMAP-Rule" id="MF_00052"/>
    </source>
</evidence>
<keyword evidence="11 14" id="KW-0255">Endonuclease</keyword>
<dbReference type="GO" id="GO:0003723">
    <property type="term" value="F:RNA binding"/>
    <property type="evidence" value="ECO:0007669"/>
    <property type="project" value="UniProtKB-UniRule"/>
</dbReference>
<comment type="cofactor">
    <cofactor evidence="2">
        <name>Mg(2+)</name>
        <dbReference type="ChEBI" id="CHEBI:18420"/>
    </cofactor>
</comment>
<evidence type="ECO:0000256" key="13">
    <source>
        <dbReference type="ARBA" id="ARBA00023211"/>
    </source>
</evidence>
<dbReference type="GO" id="GO:0006298">
    <property type="term" value="P:mismatch repair"/>
    <property type="evidence" value="ECO:0007669"/>
    <property type="project" value="TreeGrafter"/>
</dbReference>
<evidence type="ECO:0000256" key="16">
    <source>
        <dbReference type="RuleBase" id="RU003515"/>
    </source>
</evidence>
<dbReference type="InterPro" id="IPR022898">
    <property type="entry name" value="RNase_HII"/>
</dbReference>
<dbReference type="AlphaFoldDB" id="A0A255YWK4"/>
<proteinExistence type="inferred from homology"/>
<comment type="caution">
    <text evidence="18">The sequence shown here is derived from an EMBL/GenBank/DDBJ whole genome shotgun (WGS) entry which is preliminary data.</text>
</comment>
<feature type="binding site" evidence="14 15">
    <location>
        <position position="22"/>
    </location>
    <ligand>
        <name>a divalent metal cation</name>
        <dbReference type="ChEBI" id="CHEBI:60240"/>
    </ligand>
</feature>
<evidence type="ECO:0000256" key="2">
    <source>
        <dbReference type="ARBA" id="ARBA00001946"/>
    </source>
</evidence>
<evidence type="ECO:0000256" key="8">
    <source>
        <dbReference type="ARBA" id="ARBA00022490"/>
    </source>
</evidence>
<dbReference type="Pfam" id="PF01351">
    <property type="entry name" value="RNase_HII"/>
    <property type="match status" value="1"/>
</dbReference>
<dbReference type="Gene3D" id="3.30.420.10">
    <property type="entry name" value="Ribonuclease H-like superfamily/Ribonuclease H"/>
    <property type="match status" value="1"/>
</dbReference>
<comment type="similarity">
    <text evidence="5 14 16">Belongs to the RNase HII family.</text>
</comment>
<keyword evidence="19" id="KW-1185">Reference proteome</keyword>
<feature type="binding site" evidence="14 15">
    <location>
        <position position="120"/>
    </location>
    <ligand>
        <name>a divalent metal cation</name>
        <dbReference type="ChEBI" id="CHEBI:60240"/>
    </ligand>
</feature>
<evidence type="ECO:0000256" key="12">
    <source>
        <dbReference type="ARBA" id="ARBA00022801"/>
    </source>
</evidence>
<dbReference type="Proteomes" id="UP000216998">
    <property type="component" value="Unassembled WGS sequence"/>
</dbReference>
<evidence type="ECO:0000256" key="5">
    <source>
        <dbReference type="ARBA" id="ARBA00007383"/>
    </source>
</evidence>
<comment type="catalytic activity">
    <reaction evidence="1 14 15 16">
        <text>Endonucleolytic cleavage to 5'-phosphomonoester.</text>
        <dbReference type="EC" id="3.1.26.4"/>
    </reaction>
</comment>
<evidence type="ECO:0000313" key="18">
    <source>
        <dbReference type="EMBL" id="OYQ33613.1"/>
    </source>
</evidence>
<comment type="function">
    <text evidence="3 14 16">Endonuclease that specifically degrades the RNA of RNA-DNA hybrids.</text>
</comment>
<feature type="binding site" evidence="14 15">
    <location>
        <position position="23"/>
    </location>
    <ligand>
        <name>a divalent metal cation</name>
        <dbReference type="ChEBI" id="CHEBI:60240"/>
    </ligand>
</feature>
<evidence type="ECO:0000256" key="6">
    <source>
        <dbReference type="ARBA" id="ARBA00012180"/>
    </source>
</evidence>
<sequence length="210" mass="22275">MPDLSHEYRLGHGPDFPVCGVDEAGRGPLAGPVVAGAVLLPPGAIPAWCDGINDSKKVKQAQREAMFTRIIAHSPYGVGVASVEEIDAVNILQATFLAMARAVDDLATKIGRLPSLALVDGNRPPKLRCRVETLVEGDALSLSIAAASIVAKVTRDKIMGQLAVQYPGYGWERNQGYGTAAHLAAIKKLGPTPHHRRSFAPVSEQLSLTL</sequence>
<dbReference type="InterPro" id="IPR012337">
    <property type="entry name" value="RNaseH-like_sf"/>
</dbReference>
<evidence type="ECO:0000256" key="15">
    <source>
        <dbReference type="PROSITE-ProRule" id="PRU01319"/>
    </source>
</evidence>
<keyword evidence="9 14" id="KW-0540">Nuclease</keyword>
<accession>A0A255YWK4</accession>
<dbReference type="PANTHER" id="PTHR10954">
    <property type="entry name" value="RIBONUCLEASE H2 SUBUNIT A"/>
    <property type="match status" value="1"/>
</dbReference>
<dbReference type="InterPro" id="IPR024567">
    <property type="entry name" value="RNase_HII/HIII_dom"/>
</dbReference>
<dbReference type="InterPro" id="IPR036397">
    <property type="entry name" value="RNaseH_sf"/>
</dbReference>
<dbReference type="NCBIfam" id="NF000595">
    <property type="entry name" value="PRK00015.1-3"/>
    <property type="match status" value="1"/>
</dbReference>
<evidence type="ECO:0000256" key="3">
    <source>
        <dbReference type="ARBA" id="ARBA00004065"/>
    </source>
</evidence>
<evidence type="ECO:0000256" key="9">
    <source>
        <dbReference type="ARBA" id="ARBA00022722"/>
    </source>
</evidence>
<evidence type="ECO:0000256" key="10">
    <source>
        <dbReference type="ARBA" id="ARBA00022723"/>
    </source>
</evidence>
<keyword evidence="8 14" id="KW-0963">Cytoplasm</keyword>
<dbReference type="SUPFAM" id="SSF53098">
    <property type="entry name" value="Ribonuclease H-like"/>
    <property type="match status" value="1"/>
</dbReference>
<name>A0A255YWK4_9PROT</name>
<dbReference type="RefSeq" id="WP_094457055.1">
    <property type="nucleotide sequence ID" value="NZ_NOXU01000030.1"/>
</dbReference>
<dbReference type="EMBL" id="NOXU01000030">
    <property type="protein sequence ID" value="OYQ33613.1"/>
    <property type="molecule type" value="Genomic_DNA"/>
</dbReference>
<evidence type="ECO:0000256" key="4">
    <source>
        <dbReference type="ARBA" id="ARBA00004496"/>
    </source>
</evidence>
<gene>
    <name evidence="14" type="primary">rnhB</name>
    <name evidence="18" type="ORF">CHU95_14645</name>
</gene>
<dbReference type="GO" id="GO:0043137">
    <property type="term" value="P:DNA replication, removal of RNA primer"/>
    <property type="evidence" value="ECO:0007669"/>
    <property type="project" value="TreeGrafter"/>
</dbReference>
<dbReference type="HAMAP" id="MF_00052_B">
    <property type="entry name" value="RNase_HII_B"/>
    <property type="match status" value="1"/>
</dbReference>
<reference evidence="18 19" key="1">
    <citation type="submission" date="2017-07" db="EMBL/GenBank/DDBJ databases">
        <title>Niveispirillum cyanobacteriorum sp. nov., isolated from cyanobacterial aggregates in a eutrophic lake.</title>
        <authorList>
            <person name="Cai H."/>
        </authorList>
    </citation>
    <scope>NUCLEOTIDE SEQUENCE [LARGE SCALE GENOMIC DNA]</scope>
    <source>
        <strain evidence="19">TH1-14</strain>
    </source>
</reference>
<dbReference type="GO" id="GO:0004523">
    <property type="term" value="F:RNA-DNA hybrid ribonuclease activity"/>
    <property type="evidence" value="ECO:0007669"/>
    <property type="project" value="UniProtKB-UniRule"/>
</dbReference>
<evidence type="ECO:0000256" key="7">
    <source>
        <dbReference type="ARBA" id="ARBA00019179"/>
    </source>
</evidence>
<protein>
    <recommendedName>
        <fullName evidence="7 14">Ribonuclease HII</fullName>
        <shortName evidence="14">RNase HII</shortName>
        <ecNumber evidence="6 14">3.1.26.4</ecNumber>
    </recommendedName>
</protein>
<dbReference type="GO" id="GO:0005737">
    <property type="term" value="C:cytoplasm"/>
    <property type="evidence" value="ECO:0007669"/>
    <property type="project" value="UniProtKB-SubCell"/>
</dbReference>
<evidence type="ECO:0000259" key="17">
    <source>
        <dbReference type="PROSITE" id="PS51975"/>
    </source>
</evidence>
<dbReference type="InterPro" id="IPR001352">
    <property type="entry name" value="RNase_HII/HIII"/>
</dbReference>
<dbReference type="GO" id="GO:0032299">
    <property type="term" value="C:ribonuclease H2 complex"/>
    <property type="evidence" value="ECO:0007669"/>
    <property type="project" value="TreeGrafter"/>
</dbReference>
<keyword evidence="13 14" id="KW-0464">Manganese</keyword>
<keyword evidence="12 14" id="KW-0378">Hydrolase</keyword>
<dbReference type="PROSITE" id="PS51975">
    <property type="entry name" value="RNASE_H_2"/>
    <property type="match status" value="1"/>
</dbReference>
<comment type="subcellular location">
    <subcellularLocation>
        <location evidence="4 14">Cytoplasm</location>
    </subcellularLocation>
</comment>
<comment type="cofactor">
    <cofactor evidence="14 15">
        <name>Mn(2+)</name>
        <dbReference type="ChEBI" id="CHEBI:29035"/>
    </cofactor>
    <cofactor evidence="14 15">
        <name>Mg(2+)</name>
        <dbReference type="ChEBI" id="CHEBI:18420"/>
    </cofactor>
    <text evidence="14 15">Manganese or magnesium. Binds 1 divalent metal ion per monomer in the absence of substrate. May bind a second metal ion after substrate binding.</text>
</comment>
<dbReference type="EC" id="3.1.26.4" evidence="6 14"/>
<evidence type="ECO:0000313" key="19">
    <source>
        <dbReference type="Proteomes" id="UP000216998"/>
    </source>
</evidence>
<organism evidence="18 19">
    <name type="scientific">Niveispirillum lacus</name>
    <dbReference type="NCBI Taxonomy" id="1981099"/>
    <lineage>
        <taxon>Bacteria</taxon>
        <taxon>Pseudomonadati</taxon>
        <taxon>Pseudomonadota</taxon>
        <taxon>Alphaproteobacteria</taxon>
        <taxon>Rhodospirillales</taxon>
        <taxon>Azospirillaceae</taxon>
        <taxon>Niveispirillum</taxon>
    </lineage>
</organism>
<feature type="domain" description="RNase H type-2" evidence="17">
    <location>
        <begin position="16"/>
        <end position="210"/>
    </location>
</feature>
<dbReference type="PANTHER" id="PTHR10954:SF18">
    <property type="entry name" value="RIBONUCLEASE HII"/>
    <property type="match status" value="1"/>
</dbReference>
<dbReference type="OrthoDB" id="9803420at2"/>
<evidence type="ECO:0000256" key="1">
    <source>
        <dbReference type="ARBA" id="ARBA00000077"/>
    </source>
</evidence>